<protein>
    <submittedName>
        <fullName evidence="3">Uncharacterized protein</fullName>
    </submittedName>
</protein>
<sequence>MASSDYGERDHGSGKVTAGPRRHKTWAVLGIELCVFVSLLLILVWVNPGPVLSSGVGQTTKRSRVHRVRLYEQEVVAELADVVESTTRPSRAAATKLANVDTDEWTDSDGEDQDENDSEESLDEADEDLYDQNATAIPYRGDYRELFSLTTRNRKFYPIHMDGIWVYNANLIPHPVRADEWVVVASHPGLSSSEALYCSLGNLNDVLVCSSEPRQMTPAPSIKSEKCVDGKEYLNFYTGPRDVRMFYGPDKPYVLYGSQSTWTCLGLWIQDARSLLDVFHIIESVGNKLFKQSTELHRPPPVNPIEKNFFVFWASDGKAYAHYDVYPARSFAQINIDGTVSNDLAPAAAKKDKFCMAKYMPVPLSKMEGIHQATNSLSITLCKRGACQPSDDNTFIMHIIQHKTFYDYHSVYEPYLVLFRQTAPFELYAISQKPFWIHGRSKLSKETHAKEYESHPEKVMPEGHTELFYLTSMSWKKHGRTYHGHVDDEIWLSFGIEDSRAAAMDVLAGDLLEDLAYC</sequence>
<keyword evidence="2" id="KW-0812">Transmembrane</keyword>
<gene>
    <name evidence="3" type="ORF">SEPMUDRAFT_125237</name>
</gene>
<dbReference type="eggNOG" id="ENOG502S2VY">
    <property type="taxonomic scope" value="Eukaryota"/>
</dbReference>
<evidence type="ECO:0000256" key="1">
    <source>
        <dbReference type="SAM" id="MobiDB-lite"/>
    </source>
</evidence>
<dbReference type="GeneID" id="27899100"/>
<evidence type="ECO:0000313" key="3">
    <source>
        <dbReference type="EMBL" id="EMF13465.1"/>
    </source>
</evidence>
<dbReference type="STRING" id="692275.M3D5P1"/>
<evidence type="ECO:0000313" key="4">
    <source>
        <dbReference type="Proteomes" id="UP000016931"/>
    </source>
</evidence>
<reference evidence="3 4" key="1">
    <citation type="journal article" date="2012" name="PLoS Pathog.">
        <title>Diverse lifestyles and strategies of plant pathogenesis encoded in the genomes of eighteen Dothideomycetes fungi.</title>
        <authorList>
            <person name="Ohm R.A."/>
            <person name="Feau N."/>
            <person name="Henrissat B."/>
            <person name="Schoch C.L."/>
            <person name="Horwitz B.A."/>
            <person name="Barry K.W."/>
            <person name="Condon B.J."/>
            <person name="Copeland A.C."/>
            <person name="Dhillon B."/>
            <person name="Glaser F."/>
            <person name="Hesse C.N."/>
            <person name="Kosti I."/>
            <person name="LaButti K."/>
            <person name="Lindquist E.A."/>
            <person name="Lucas S."/>
            <person name="Salamov A.A."/>
            <person name="Bradshaw R.E."/>
            <person name="Ciuffetti L."/>
            <person name="Hamelin R.C."/>
            <person name="Kema G.H.J."/>
            <person name="Lawrence C."/>
            <person name="Scott J.A."/>
            <person name="Spatafora J.W."/>
            <person name="Turgeon B.G."/>
            <person name="de Wit P.J.G.M."/>
            <person name="Zhong S."/>
            <person name="Goodwin S.B."/>
            <person name="Grigoriev I.V."/>
        </authorList>
    </citation>
    <scope>NUCLEOTIDE SEQUENCE [LARGE SCALE GENOMIC DNA]</scope>
    <source>
        <strain evidence="3 4">SO2202</strain>
    </source>
</reference>
<name>M3D5P1_SPHMS</name>
<feature type="compositionally biased region" description="Acidic residues" evidence="1">
    <location>
        <begin position="101"/>
        <end position="128"/>
    </location>
</feature>
<dbReference type="HOGENOM" id="CLU_024135_1_0_1"/>
<keyword evidence="2" id="KW-0472">Membrane</keyword>
<dbReference type="EMBL" id="KB456263">
    <property type="protein sequence ID" value="EMF13465.1"/>
    <property type="molecule type" value="Genomic_DNA"/>
</dbReference>
<evidence type="ECO:0000256" key="2">
    <source>
        <dbReference type="SAM" id="Phobius"/>
    </source>
</evidence>
<dbReference type="Proteomes" id="UP000016931">
    <property type="component" value="Unassembled WGS sequence"/>
</dbReference>
<keyword evidence="4" id="KW-1185">Reference proteome</keyword>
<accession>M3D5P1</accession>
<dbReference type="AlphaFoldDB" id="M3D5P1"/>
<organism evidence="3 4">
    <name type="scientific">Sphaerulina musiva (strain SO2202)</name>
    <name type="common">Poplar stem canker fungus</name>
    <name type="synonym">Septoria musiva</name>
    <dbReference type="NCBI Taxonomy" id="692275"/>
    <lineage>
        <taxon>Eukaryota</taxon>
        <taxon>Fungi</taxon>
        <taxon>Dikarya</taxon>
        <taxon>Ascomycota</taxon>
        <taxon>Pezizomycotina</taxon>
        <taxon>Dothideomycetes</taxon>
        <taxon>Dothideomycetidae</taxon>
        <taxon>Mycosphaerellales</taxon>
        <taxon>Mycosphaerellaceae</taxon>
        <taxon>Sphaerulina</taxon>
    </lineage>
</organism>
<feature type="region of interest" description="Disordered" evidence="1">
    <location>
        <begin position="90"/>
        <end position="128"/>
    </location>
</feature>
<keyword evidence="2" id="KW-1133">Transmembrane helix</keyword>
<dbReference type="OMA" id="ETHAKEY"/>
<dbReference type="RefSeq" id="XP_016761586.1">
    <property type="nucleotide sequence ID" value="XM_016901963.1"/>
</dbReference>
<feature type="transmembrane region" description="Helical" evidence="2">
    <location>
        <begin position="25"/>
        <end position="46"/>
    </location>
</feature>
<proteinExistence type="predicted"/>
<dbReference type="OrthoDB" id="2522565at2759"/>